<keyword evidence="1" id="KW-0507">mRNA processing</keyword>
<dbReference type="GO" id="GO:0008270">
    <property type="term" value="F:zinc ion binding"/>
    <property type="evidence" value="ECO:0007669"/>
    <property type="project" value="UniProtKB-KW"/>
</dbReference>
<dbReference type="Gene3D" id="4.10.60.10">
    <property type="entry name" value="Zinc finger, CCHC-type"/>
    <property type="match status" value="1"/>
</dbReference>
<evidence type="ECO:0000313" key="6">
    <source>
        <dbReference type="Proteomes" id="UP000054988"/>
    </source>
</evidence>
<dbReference type="SMART" id="SM00343">
    <property type="entry name" value="ZnF_C2HC"/>
    <property type="match status" value="1"/>
</dbReference>
<dbReference type="InterPro" id="IPR001878">
    <property type="entry name" value="Znf_CCHC"/>
</dbReference>
<sequence>MTPLRAPFTAAEESDLDDQLKRRGAVESLQQERTEPEAKSSEPDPFDEYQNIFHTPTPEMTTPSGSAAASDIKPKIEHDNTDEQWARTISTAVLQTIDDKKDEANGEPETLDEWYKLAIRYDNQYKLVMANKKKKEPIKPKIVQKEKEVTIGQMLSELDRKDYMIAGGCFYCAKIGHISRDCPTKGQAQQSPPPKYEPKKLSPCEAFTKIQVLTAEQGEGEQEEIFDLMGKEGF</sequence>
<dbReference type="PROSITE" id="PS50158">
    <property type="entry name" value="ZF_CCHC"/>
    <property type="match status" value="1"/>
</dbReference>
<keyword evidence="2" id="KW-0479">Metal-binding</keyword>
<evidence type="ECO:0000256" key="3">
    <source>
        <dbReference type="SAM" id="MobiDB-lite"/>
    </source>
</evidence>
<evidence type="ECO:0000259" key="4">
    <source>
        <dbReference type="PROSITE" id="PS50158"/>
    </source>
</evidence>
<protein>
    <recommendedName>
        <fullName evidence="4">CCHC-type domain-containing protein</fullName>
    </recommendedName>
</protein>
<feature type="region of interest" description="Disordered" evidence="3">
    <location>
        <begin position="1"/>
        <end position="79"/>
    </location>
</feature>
<name>A0A0W0G3S3_MONRR</name>
<dbReference type="SUPFAM" id="SSF57756">
    <property type="entry name" value="Retrovirus zinc finger-like domains"/>
    <property type="match status" value="1"/>
</dbReference>
<reference evidence="5 6" key="1">
    <citation type="submission" date="2015-12" db="EMBL/GenBank/DDBJ databases">
        <title>Draft genome sequence of Moniliophthora roreri, the causal agent of frosty pod rot of cacao.</title>
        <authorList>
            <person name="Aime M.C."/>
            <person name="Diaz-Valderrama J.R."/>
            <person name="Kijpornyongpan T."/>
            <person name="Phillips-Mora W."/>
        </authorList>
    </citation>
    <scope>NUCLEOTIDE SEQUENCE [LARGE SCALE GENOMIC DNA]</scope>
    <source>
        <strain evidence="5 6">MCA 2952</strain>
    </source>
</reference>
<feature type="compositionally biased region" description="Basic and acidic residues" evidence="3">
    <location>
        <begin position="18"/>
        <end position="42"/>
    </location>
</feature>
<evidence type="ECO:0000313" key="5">
    <source>
        <dbReference type="EMBL" id="KTB43219.1"/>
    </source>
</evidence>
<proteinExistence type="predicted"/>
<comment type="caution">
    <text evidence="5">The sequence shown here is derived from an EMBL/GenBank/DDBJ whole genome shotgun (WGS) entry which is preliminary data.</text>
</comment>
<dbReference type="AlphaFoldDB" id="A0A0W0G3S3"/>
<evidence type="ECO:0000256" key="2">
    <source>
        <dbReference type="PROSITE-ProRule" id="PRU00047"/>
    </source>
</evidence>
<accession>A0A0W0G3S3</accession>
<feature type="domain" description="CCHC-type" evidence="4">
    <location>
        <begin position="169"/>
        <end position="183"/>
    </location>
</feature>
<organism evidence="5 6">
    <name type="scientific">Moniliophthora roreri</name>
    <name type="common">Frosty pod rot fungus</name>
    <name type="synonym">Monilia roreri</name>
    <dbReference type="NCBI Taxonomy" id="221103"/>
    <lineage>
        <taxon>Eukaryota</taxon>
        <taxon>Fungi</taxon>
        <taxon>Dikarya</taxon>
        <taxon>Basidiomycota</taxon>
        <taxon>Agaricomycotina</taxon>
        <taxon>Agaricomycetes</taxon>
        <taxon>Agaricomycetidae</taxon>
        <taxon>Agaricales</taxon>
        <taxon>Marasmiineae</taxon>
        <taxon>Marasmiaceae</taxon>
        <taxon>Moniliophthora</taxon>
    </lineage>
</organism>
<evidence type="ECO:0000256" key="1">
    <source>
        <dbReference type="ARBA" id="ARBA00022664"/>
    </source>
</evidence>
<gene>
    <name evidence="5" type="ORF">WG66_4207</name>
</gene>
<dbReference type="GO" id="GO:0006397">
    <property type="term" value="P:mRNA processing"/>
    <property type="evidence" value="ECO:0007669"/>
    <property type="project" value="UniProtKB-KW"/>
</dbReference>
<feature type="compositionally biased region" description="Polar residues" evidence="3">
    <location>
        <begin position="52"/>
        <end position="67"/>
    </location>
</feature>
<keyword evidence="2" id="KW-0863">Zinc-finger</keyword>
<dbReference type="Proteomes" id="UP000054988">
    <property type="component" value="Unassembled WGS sequence"/>
</dbReference>
<dbReference type="EMBL" id="LATX01001226">
    <property type="protein sequence ID" value="KTB43219.1"/>
    <property type="molecule type" value="Genomic_DNA"/>
</dbReference>
<dbReference type="InterPro" id="IPR036875">
    <property type="entry name" value="Znf_CCHC_sf"/>
</dbReference>
<keyword evidence="2" id="KW-0862">Zinc</keyword>
<dbReference type="Pfam" id="PF00098">
    <property type="entry name" value="zf-CCHC"/>
    <property type="match status" value="1"/>
</dbReference>
<dbReference type="GO" id="GO:0003676">
    <property type="term" value="F:nucleic acid binding"/>
    <property type="evidence" value="ECO:0007669"/>
    <property type="project" value="InterPro"/>
</dbReference>